<feature type="region of interest" description="Disordered" evidence="1">
    <location>
        <begin position="1"/>
        <end position="34"/>
    </location>
</feature>
<dbReference type="PANTHER" id="PTHR35123">
    <property type="entry name" value="OS07G0633900 PROTEIN-RELATED"/>
    <property type="match status" value="1"/>
</dbReference>
<dbReference type="EMBL" id="GL348715">
    <property type="protein sequence ID" value="EFH60801.1"/>
    <property type="molecule type" value="Genomic_DNA"/>
</dbReference>
<dbReference type="Gramene" id="scaffold_300663.1">
    <property type="protein sequence ID" value="scaffold_300663.1"/>
    <property type="gene ID" value="scaffold_300663.1"/>
</dbReference>
<feature type="compositionally biased region" description="Basic and acidic residues" evidence="1">
    <location>
        <begin position="17"/>
        <end position="26"/>
    </location>
</feature>
<dbReference type="AlphaFoldDB" id="D7L4P8"/>
<dbReference type="KEGG" id="aly:9318509"/>
<reference evidence="3" key="1">
    <citation type="journal article" date="2011" name="Nat. Genet.">
        <title>The Arabidopsis lyrata genome sequence and the basis of rapid genome size change.</title>
        <authorList>
            <person name="Hu T.T."/>
            <person name="Pattyn P."/>
            <person name="Bakker E.G."/>
            <person name="Cao J."/>
            <person name="Cheng J.-F."/>
            <person name="Clark R.M."/>
            <person name="Fahlgren N."/>
            <person name="Fawcett J.A."/>
            <person name="Grimwood J."/>
            <person name="Gundlach H."/>
            <person name="Haberer G."/>
            <person name="Hollister J.D."/>
            <person name="Ossowski S."/>
            <person name="Ottilar R.P."/>
            <person name="Salamov A.A."/>
            <person name="Schneeberger K."/>
            <person name="Spannagl M."/>
            <person name="Wang X."/>
            <person name="Yang L."/>
            <person name="Nasrallah M.E."/>
            <person name="Bergelson J."/>
            <person name="Carrington J.C."/>
            <person name="Gaut B.S."/>
            <person name="Schmutz J."/>
            <person name="Mayer K.F.X."/>
            <person name="Van de Peer Y."/>
            <person name="Grigoriev I.V."/>
            <person name="Nordborg M."/>
            <person name="Weigel D."/>
            <person name="Guo Y.-L."/>
        </authorList>
    </citation>
    <scope>NUCLEOTIDE SEQUENCE [LARGE SCALE GENOMIC DNA]</scope>
    <source>
        <strain evidence="3">cv. MN47</strain>
    </source>
</reference>
<dbReference type="Proteomes" id="UP000008694">
    <property type="component" value="Unassembled WGS sequence"/>
</dbReference>
<sequence length="120" mass="13744">MPVSYPEVTVVEEDNEHNERDNDNTIKKKKKKKEAKGNRFLIPFVSKAKKRIVSKITRKPLSPASSGFWKRVCFCGTEPTNSLEWSSSSNPDPEDVNFTLRVLLQTNDFFSKDSNPHLCL</sequence>
<evidence type="ECO:0000313" key="2">
    <source>
        <dbReference type="EMBL" id="EFH60801.1"/>
    </source>
</evidence>
<accession>D7L4P8</accession>
<protein>
    <submittedName>
        <fullName evidence="2">Uncharacterized protein</fullName>
    </submittedName>
</protein>
<dbReference type="HOGENOM" id="CLU_167106_0_0_1"/>
<dbReference type="PANTHER" id="PTHR35123:SF2">
    <property type="entry name" value="UBIQUITIN CARBOXYL-TERMINAL HYDROLASE-LIKE PROTEIN"/>
    <property type="match status" value="1"/>
</dbReference>
<evidence type="ECO:0000313" key="3">
    <source>
        <dbReference type="Proteomes" id="UP000008694"/>
    </source>
</evidence>
<gene>
    <name evidence="2" type="ORF">ARALYDRAFT_896693</name>
</gene>
<organism evidence="3">
    <name type="scientific">Arabidopsis lyrata subsp. lyrata</name>
    <name type="common">Lyre-leaved rock-cress</name>
    <dbReference type="NCBI Taxonomy" id="81972"/>
    <lineage>
        <taxon>Eukaryota</taxon>
        <taxon>Viridiplantae</taxon>
        <taxon>Streptophyta</taxon>
        <taxon>Embryophyta</taxon>
        <taxon>Tracheophyta</taxon>
        <taxon>Spermatophyta</taxon>
        <taxon>Magnoliopsida</taxon>
        <taxon>eudicotyledons</taxon>
        <taxon>Gunneridae</taxon>
        <taxon>Pentapetalae</taxon>
        <taxon>rosids</taxon>
        <taxon>malvids</taxon>
        <taxon>Brassicales</taxon>
        <taxon>Brassicaceae</taxon>
        <taxon>Camelineae</taxon>
        <taxon>Arabidopsis</taxon>
    </lineage>
</organism>
<keyword evidence="3" id="KW-1185">Reference proteome</keyword>
<proteinExistence type="predicted"/>
<name>D7L4P8_ARALL</name>
<evidence type="ECO:0000256" key="1">
    <source>
        <dbReference type="SAM" id="MobiDB-lite"/>
    </source>
</evidence>
<dbReference type="OrthoDB" id="693585at2759"/>